<accession>A0AAD5U5W8</accession>
<keyword evidence="7" id="KW-1185">Reference proteome</keyword>
<evidence type="ECO:0000259" key="5">
    <source>
        <dbReference type="Pfam" id="PF16320"/>
    </source>
</evidence>
<dbReference type="SUPFAM" id="SSF54736">
    <property type="entry name" value="ClpS-like"/>
    <property type="match status" value="1"/>
</dbReference>
<reference evidence="6" key="1">
    <citation type="submission" date="2020-05" db="EMBL/GenBank/DDBJ databases">
        <title>Phylogenomic resolution of chytrid fungi.</title>
        <authorList>
            <person name="Stajich J.E."/>
            <person name="Amses K."/>
            <person name="Simmons R."/>
            <person name="Seto K."/>
            <person name="Myers J."/>
            <person name="Bonds A."/>
            <person name="Quandt C.A."/>
            <person name="Barry K."/>
            <person name="Liu P."/>
            <person name="Grigoriev I."/>
            <person name="Longcore J.E."/>
            <person name="James T.Y."/>
        </authorList>
    </citation>
    <scope>NUCLEOTIDE SEQUENCE</scope>
    <source>
        <strain evidence="6">JEL0476</strain>
    </source>
</reference>
<dbReference type="Pfam" id="PF16320">
    <property type="entry name" value="Ribosomal_L12_N"/>
    <property type="match status" value="1"/>
</dbReference>
<dbReference type="Proteomes" id="UP001211065">
    <property type="component" value="Unassembled WGS sequence"/>
</dbReference>
<proteinExistence type="inferred from homology"/>
<dbReference type="SUPFAM" id="SSF48300">
    <property type="entry name" value="Ribosomal protein L7/12, oligomerisation (N-terminal) domain"/>
    <property type="match status" value="1"/>
</dbReference>
<evidence type="ECO:0000259" key="4">
    <source>
        <dbReference type="Pfam" id="PF00542"/>
    </source>
</evidence>
<dbReference type="GO" id="GO:0003729">
    <property type="term" value="F:mRNA binding"/>
    <property type="evidence" value="ECO:0007669"/>
    <property type="project" value="TreeGrafter"/>
</dbReference>
<dbReference type="AlphaFoldDB" id="A0AAD5U5W8"/>
<dbReference type="CDD" id="cd00387">
    <property type="entry name" value="Ribosomal_L7_L12"/>
    <property type="match status" value="1"/>
</dbReference>
<comment type="caution">
    <text evidence="6">The sequence shown here is derived from an EMBL/GenBank/DDBJ whole genome shotgun (WGS) entry which is preliminary data.</text>
</comment>
<keyword evidence="2" id="KW-0689">Ribosomal protein</keyword>
<dbReference type="Gene3D" id="3.30.1390.10">
    <property type="match status" value="1"/>
</dbReference>
<dbReference type="PANTHER" id="PTHR45987">
    <property type="entry name" value="39S RIBOSOMAL PROTEIN L12"/>
    <property type="match status" value="1"/>
</dbReference>
<dbReference type="InterPro" id="IPR000206">
    <property type="entry name" value="Ribosomal_bL12"/>
</dbReference>
<dbReference type="PANTHER" id="PTHR45987:SF4">
    <property type="entry name" value="LARGE RIBOSOMAL SUBUNIT PROTEIN BL12M"/>
    <property type="match status" value="1"/>
</dbReference>
<name>A0AAD5U5W8_9FUNG</name>
<evidence type="ECO:0000313" key="6">
    <source>
        <dbReference type="EMBL" id="KAJ3222549.1"/>
    </source>
</evidence>
<comment type="similarity">
    <text evidence="1">Belongs to the bacterial ribosomal protein bL12 family.</text>
</comment>
<dbReference type="GO" id="GO:0006412">
    <property type="term" value="P:translation"/>
    <property type="evidence" value="ECO:0007669"/>
    <property type="project" value="InterPro"/>
</dbReference>
<sequence>MNYIFRSSLTRSVSKLNFFKTSSTHGSKRDFTIKSFTLQEATELSEKVPKNIQSLVDQISKLTLLENATLVKELKLKLNIKDIAMPAMMAAPAAAPAAGTTAAAAEPAVEEEKAAEKTTFSIKLEKYEAAAKSKLIREIKILIPGFTILEAKKFLESVPKVIKKDVPKEEAEKIKKLLDSLGGAVTLE</sequence>
<dbReference type="GO" id="GO:0005762">
    <property type="term" value="C:mitochondrial large ribosomal subunit"/>
    <property type="evidence" value="ECO:0007669"/>
    <property type="project" value="TreeGrafter"/>
</dbReference>
<evidence type="ECO:0000256" key="3">
    <source>
        <dbReference type="ARBA" id="ARBA00023274"/>
    </source>
</evidence>
<dbReference type="Gene3D" id="1.20.5.710">
    <property type="entry name" value="Single helix bin"/>
    <property type="match status" value="1"/>
</dbReference>
<organism evidence="6 7">
    <name type="scientific">Clydaea vesicula</name>
    <dbReference type="NCBI Taxonomy" id="447962"/>
    <lineage>
        <taxon>Eukaryota</taxon>
        <taxon>Fungi</taxon>
        <taxon>Fungi incertae sedis</taxon>
        <taxon>Chytridiomycota</taxon>
        <taxon>Chytridiomycota incertae sedis</taxon>
        <taxon>Chytridiomycetes</taxon>
        <taxon>Lobulomycetales</taxon>
        <taxon>Lobulomycetaceae</taxon>
        <taxon>Clydaea</taxon>
    </lineage>
</organism>
<dbReference type="InterPro" id="IPR036235">
    <property type="entry name" value="Ribosomal_bL12_oligo_N_sf"/>
</dbReference>
<dbReference type="InterPro" id="IPR014719">
    <property type="entry name" value="Ribosomal_bL12_C/ClpS-like"/>
</dbReference>
<dbReference type="InterPro" id="IPR008932">
    <property type="entry name" value="Ribosomal_bL12_oligo"/>
</dbReference>
<evidence type="ECO:0000256" key="2">
    <source>
        <dbReference type="ARBA" id="ARBA00022980"/>
    </source>
</evidence>
<keyword evidence="3" id="KW-0687">Ribonucleoprotein</keyword>
<protein>
    <submittedName>
        <fullName evidence="6">Uncharacterized protein</fullName>
    </submittedName>
</protein>
<dbReference type="GO" id="GO:0003735">
    <property type="term" value="F:structural constituent of ribosome"/>
    <property type="evidence" value="ECO:0007669"/>
    <property type="project" value="InterPro"/>
</dbReference>
<dbReference type="InterPro" id="IPR013823">
    <property type="entry name" value="Ribosomal_bL12_C"/>
</dbReference>
<dbReference type="Pfam" id="PF00542">
    <property type="entry name" value="Ribosomal_L12"/>
    <property type="match status" value="1"/>
</dbReference>
<dbReference type="EMBL" id="JADGJW010000170">
    <property type="protein sequence ID" value="KAJ3222549.1"/>
    <property type="molecule type" value="Genomic_DNA"/>
</dbReference>
<evidence type="ECO:0000256" key="1">
    <source>
        <dbReference type="ARBA" id="ARBA00007197"/>
    </source>
</evidence>
<feature type="domain" description="Large ribosomal subunit protein bL12 C-terminal" evidence="4">
    <location>
        <begin position="120"/>
        <end position="188"/>
    </location>
</feature>
<feature type="domain" description="Large ribosomal subunit protein bL12 oligomerization" evidence="5">
    <location>
        <begin position="52"/>
        <end position="98"/>
    </location>
</feature>
<gene>
    <name evidence="6" type="ORF">HK099_002181</name>
</gene>
<evidence type="ECO:0000313" key="7">
    <source>
        <dbReference type="Proteomes" id="UP001211065"/>
    </source>
</evidence>